<reference evidence="3" key="1">
    <citation type="submission" date="2022-05" db="EMBL/GenBank/DDBJ databases">
        <authorList>
            <person name="Jo J.-H."/>
            <person name="Im W.-T."/>
        </authorList>
    </citation>
    <scope>NUCLEOTIDE SEQUENCE</scope>
    <source>
        <strain evidence="3">SE220</strain>
    </source>
</reference>
<comment type="caution">
    <text evidence="3">The sequence shown here is derived from an EMBL/GenBank/DDBJ whole genome shotgun (WGS) entry which is preliminary data.</text>
</comment>
<dbReference type="RefSeq" id="WP_249831382.1">
    <property type="nucleotide sequence ID" value="NZ_JAMGBE010000002.1"/>
</dbReference>
<gene>
    <name evidence="3" type="ORF">LZ538_07585</name>
</gene>
<feature type="chain" id="PRO_5046546150" description="Rap1a immunity protein domain-containing protein" evidence="2">
    <location>
        <begin position="19"/>
        <end position="124"/>
    </location>
</feature>
<proteinExistence type="predicted"/>
<evidence type="ECO:0000256" key="2">
    <source>
        <dbReference type="SAM" id="SignalP"/>
    </source>
</evidence>
<organism evidence="3 4">
    <name type="scientific">Sphingomonas hankyongi</name>
    <dbReference type="NCBI Taxonomy" id="2908209"/>
    <lineage>
        <taxon>Bacteria</taxon>
        <taxon>Pseudomonadati</taxon>
        <taxon>Pseudomonadota</taxon>
        <taxon>Alphaproteobacteria</taxon>
        <taxon>Sphingomonadales</taxon>
        <taxon>Sphingomonadaceae</taxon>
        <taxon>Sphingomonas</taxon>
    </lineage>
</organism>
<evidence type="ECO:0008006" key="5">
    <source>
        <dbReference type="Google" id="ProtNLM"/>
    </source>
</evidence>
<feature type="signal peptide" evidence="2">
    <location>
        <begin position="1"/>
        <end position="18"/>
    </location>
</feature>
<dbReference type="EMBL" id="JAMGBE010000002">
    <property type="protein sequence ID" value="MCL6729917.1"/>
    <property type="molecule type" value="Genomic_DNA"/>
</dbReference>
<evidence type="ECO:0000313" key="4">
    <source>
        <dbReference type="Proteomes" id="UP001165342"/>
    </source>
</evidence>
<keyword evidence="2" id="KW-0732">Signal</keyword>
<sequence>MRVLLAVLVTAASSVAGATAPITAGEFLARAEPLMQKSKVTLLFSSEAKTLMKIVGEAARKTRVRVEADRAAGRPTDTCLPKGRASVSPDELLAYLRSLPPQRRGESFDQAFGGFAAKKYPCRG</sequence>
<evidence type="ECO:0000313" key="3">
    <source>
        <dbReference type="EMBL" id="MCL6729917.1"/>
    </source>
</evidence>
<name>A0ABT0S240_9SPHN</name>
<accession>A0ABT0S240</accession>
<evidence type="ECO:0000256" key="1">
    <source>
        <dbReference type="SAM" id="MobiDB-lite"/>
    </source>
</evidence>
<protein>
    <recommendedName>
        <fullName evidence="5">Rap1a immunity protein domain-containing protein</fullName>
    </recommendedName>
</protein>
<keyword evidence="4" id="KW-1185">Reference proteome</keyword>
<feature type="region of interest" description="Disordered" evidence="1">
    <location>
        <begin position="66"/>
        <end position="85"/>
    </location>
</feature>
<dbReference type="Proteomes" id="UP001165342">
    <property type="component" value="Unassembled WGS sequence"/>
</dbReference>